<dbReference type="AlphaFoldDB" id="A0A8S2H1G8"/>
<dbReference type="Proteomes" id="UP000677228">
    <property type="component" value="Unassembled WGS sequence"/>
</dbReference>
<reference evidence="3" key="1">
    <citation type="submission" date="2021-02" db="EMBL/GenBank/DDBJ databases">
        <authorList>
            <person name="Nowell W R."/>
        </authorList>
    </citation>
    <scope>NUCLEOTIDE SEQUENCE</scope>
</reference>
<comment type="caution">
    <text evidence="3">The sequence shown here is derived from an EMBL/GenBank/DDBJ whole genome shotgun (WGS) entry which is preliminary data.</text>
</comment>
<dbReference type="Pfam" id="PF00168">
    <property type="entry name" value="C2"/>
    <property type="match status" value="1"/>
</dbReference>
<accession>A0A8S2H1G8</accession>
<sequence length="439" mass="50723">MFFTDRQLMHAGMKQILKRTPVARDGLGFDGSHDGYDVIIDFESAENLPRMDLAGGADPFFKANIDDQIHFTSTTRIKTLNPDWNERWFVKNIPYSAMLTVIVYDKDDDKLDDYIGKFTIENIIHEDGQIKSIPIIGLLCIPCGKFNLRITSTSCTTETNQLHRYTFDGPIRYSRHDSYTVGRLTELSHKTSRDRADQYYSTFKIQLRRISSYLPIEKRQKWNIKYKAAQTIFQGPLSSCVQSSIKIAHQMLYAKTTTTEYGLLSNGDGHEVWRLFMDRHANNRIKPCIYTYVIDDYIWRFSETGVEFFIDIASKHALHANAAETVRYAGEMHPRPRDGWQEYRDNVDSEFEGREWELVIDNNSGTYAPDPLLLDNLKALLKFNFPSLSVIVYDYKDPELKMSVEECKTYAKTNYKDFPASSRTIQSLIFPSAVEDTAL</sequence>
<evidence type="ECO:0000313" key="4">
    <source>
        <dbReference type="Proteomes" id="UP000682733"/>
    </source>
</evidence>
<protein>
    <recommendedName>
        <fullName evidence="1">C2 domain-containing protein</fullName>
    </recommendedName>
</protein>
<dbReference type="EMBL" id="CAJNOK010001300">
    <property type="protein sequence ID" value="CAF0804439.1"/>
    <property type="molecule type" value="Genomic_DNA"/>
</dbReference>
<proteinExistence type="predicted"/>
<dbReference type="CDD" id="cd00030">
    <property type="entry name" value="C2"/>
    <property type="match status" value="1"/>
</dbReference>
<name>A0A8S2H1G8_9BILA</name>
<gene>
    <name evidence="2" type="ORF">OVA965_LOCUS4822</name>
    <name evidence="3" type="ORF">TMI583_LOCUS4820</name>
</gene>
<evidence type="ECO:0000313" key="2">
    <source>
        <dbReference type="EMBL" id="CAF0804439.1"/>
    </source>
</evidence>
<dbReference type="PANTHER" id="PTHR47800">
    <property type="entry name" value="C2 DOMAIN-CONTAINING PROTEIN"/>
    <property type="match status" value="1"/>
</dbReference>
<dbReference type="Gene3D" id="2.60.40.150">
    <property type="entry name" value="C2 domain"/>
    <property type="match status" value="1"/>
</dbReference>
<dbReference type="Proteomes" id="UP000682733">
    <property type="component" value="Unassembled WGS sequence"/>
</dbReference>
<dbReference type="GO" id="GO:0010628">
    <property type="term" value="P:positive regulation of gene expression"/>
    <property type="evidence" value="ECO:0007669"/>
    <property type="project" value="TreeGrafter"/>
</dbReference>
<dbReference type="PANTHER" id="PTHR47800:SF5">
    <property type="entry name" value="FER-1-LIKE PROTEIN 6"/>
    <property type="match status" value="1"/>
</dbReference>
<dbReference type="PROSITE" id="PS50004">
    <property type="entry name" value="C2"/>
    <property type="match status" value="1"/>
</dbReference>
<feature type="domain" description="C2" evidence="1">
    <location>
        <begin position="19"/>
        <end position="137"/>
    </location>
</feature>
<organism evidence="3 4">
    <name type="scientific">Didymodactylos carnosus</name>
    <dbReference type="NCBI Taxonomy" id="1234261"/>
    <lineage>
        <taxon>Eukaryota</taxon>
        <taxon>Metazoa</taxon>
        <taxon>Spiralia</taxon>
        <taxon>Gnathifera</taxon>
        <taxon>Rotifera</taxon>
        <taxon>Eurotatoria</taxon>
        <taxon>Bdelloidea</taxon>
        <taxon>Philodinida</taxon>
        <taxon>Philodinidae</taxon>
        <taxon>Didymodactylos</taxon>
    </lineage>
</organism>
<dbReference type="SUPFAM" id="SSF49562">
    <property type="entry name" value="C2 domain (Calcium/lipid-binding domain, CaLB)"/>
    <property type="match status" value="1"/>
</dbReference>
<evidence type="ECO:0000259" key="1">
    <source>
        <dbReference type="PROSITE" id="PS50004"/>
    </source>
</evidence>
<dbReference type="InterPro" id="IPR000008">
    <property type="entry name" value="C2_dom"/>
</dbReference>
<dbReference type="InterPro" id="IPR035892">
    <property type="entry name" value="C2_domain_sf"/>
</dbReference>
<dbReference type="SMART" id="SM00239">
    <property type="entry name" value="C2"/>
    <property type="match status" value="1"/>
</dbReference>
<evidence type="ECO:0000313" key="3">
    <source>
        <dbReference type="EMBL" id="CAF3588015.1"/>
    </source>
</evidence>
<dbReference type="EMBL" id="CAJOBA010001300">
    <property type="protein sequence ID" value="CAF3588015.1"/>
    <property type="molecule type" value="Genomic_DNA"/>
</dbReference>